<organism evidence="1 2">
    <name type="scientific">Chryseosolibacter indicus</name>
    <dbReference type="NCBI Taxonomy" id="2782351"/>
    <lineage>
        <taxon>Bacteria</taxon>
        <taxon>Pseudomonadati</taxon>
        <taxon>Bacteroidota</taxon>
        <taxon>Cytophagia</taxon>
        <taxon>Cytophagales</taxon>
        <taxon>Chryseotaleaceae</taxon>
        <taxon>Chryseosolibacter</taxon>
    </lineage>
</organism>
<keyword evidence="2" id="KW-1185">Reference proteome</keyword>
<reference evidence="1 2" key="1">
    <citation type="submission" date="2021-05" db="EMBL/GenBank/DDBJ databases">
        <title>A Polyphasic approach of four new species of the genus Ohtaekwangia: Ohtaekwangia histidinii sp. nov., Ohtaekwangia cretensis sp. nov., Ohtaekwangia indiensis sp. nov., Ohtaekwangia reichenbachii sp. nov. from diverse environment.</title>
        <authorList>
            <person name="Octaviana S."/>
        </authorList>
    </citation>
    <scope>NUCLEOTIDE SEQUENCE [LARGE SCALE GENOMIC DNA]</scope>
    <source>
        <strain evidence="1 2">PWU20</strain>
    </source>
</reference>
<evidence type="ECO:0000313" key="1">
    <source>
        <dbReference type="EMBL" id="MBT1701987.1"/>
    </source>
</evidence>
<evidence type="ECO:0000313" key="2">
    <source>
        <dbReference type="Proteomes" id="UP000772618"/>
    </source>
</evidence>
<name>A0ABS5VKM0_9BACT</name>
<proteinExistence type="predicted"/>
<dbReference type="EMBL" id="JAHESD010000003">
    <property type="protein sequence ID" value="MBT1701987.1"/>
    <property type="molecule type" value="Genomic_DNA"/>
</dbReference>
<gene>
    <name evidence="1" type="ORF">KK060_01775</name>
</gene>
<sequence>MATLQTNTLLKGFSGSIGKFVIKRVGNKTILTHKPRQTGKQSEKQRQNRLKFKAASVYAKHLLQDPQKKAYYLKKAKKLNLTNAYTAVITDYMRKGEIKEISTKSNAKKGGTVKVKVFKKHFAINKVSVSIYNEQGKFVETGMAIRKGIDEFFFTPSTTQTLLKDYTVKAIIEDHGLNKVEKQITLAG</sequence>
<comment type="caution">
    <text evidence="1">The sequence shown here is derived from an EMBL/GenBank/DDBJ whole genome shotgun (WGS) entry which is preliminary data.</text>
</comment>
<dbReference type="Proteomes" id="UP000772618">
    <property type="component" value="Unassembled WGS sequence"/>
</dbReference>
<dbReference type="RefSeq" id="WP_254151682.1">
    <property type="nucleotide sequence ID" value="NZ_JAHESD010000003.1"/>
</dbReference>
<accession>A0ABS5VKM0</accession>
<protein>
    <submittedName>
        <fullName evidence="1">Uncharacterized protein</fullName>
    </submittedName>
</protein>